<evidence type="ECO:0000256" key="1">
    <source>
        <dbReference type="SAM" id="Phobius"/>
    </source>
</evidence>
<dbReference type="Pfam" id="PF20153">
    <property type="entry name" value="DUF6535"/>
    <property type="match status" value="1"/>
</dbReference>
<dbReference type="EMBL" id="JAWWNJ010000240">
    <property type="protein sequence ID" value="KAK6968909.1"/>
    <property type="molecule type" value="Genomic_DNA"/>
</dbReference>
<proteinExistence type="predicted"/>
<organism evidence="3 4">
    <name type="scientific">Favolaschia claudopus</name>
    <dbReference type="NCBI Taxonomy" id="2862362"/>
    <lineage>
        <taxon>Eukaryota</taxon>
        <taxon>Fungi</taxon>
        <taxon>Dikarya</taxon>
        <taxon>Basidiomycota</taxon>
        <taxon>Agaricomycotina</taxon>
        <taxon>Agaricomycetes</taxon>
        <taxon>Agaricomycetidae</taxon>
        <taxon>Agaricales</taxon>
        <taxon>Marasmiineae</taxon>
        <taxon>Mycenaceae</taxon>
        <taxon>Favolaschia</taxon>
    </lineage>
</organism>
<keyword evidence="1" id="KW-0812">Transmembrane</keyword>
<gene>
    <name evidence="3" type="ORF">R3P38DRAFT_3337430</name>
</gene>
<feature type="transmembrane region" description="Helical" evidence="1">
    <location>
        <begin position="116"/>
        <end position="135"/>
    </location>
</feature>
<dbReference type="InterPro" id="IPR045338">
    <property type="entry name" value="DUF6535"/>
</dbReference>
<reference evidence="3 4" key="1">
    <citation type="journal article" date="2024" name="J Genomics">
        <title>Draft genome sequencing and assembly of Favolaschia claudopus CIRM-BRFM 2984 isolated from oak limbs.</title>
        <authorList>
            <person name="Navarro D."/>
            <person name="Drula E."/>
            <person name="Chaduli D."/>
            <person name="Cazenave R."/>
            <person name="Ahrendt S."/>
            <person name="Wang J."/>
            <person name="Lipzen A."/>
            <person name="Daum C."/>
            <person name="Barry K."/>
            <person name="Grigoriev I.V."/>
            <person name="Favel A."/>
            <person name="Rosso M.N."/>
            <person name="Martin F."/>
        </authorList>
    </citation>
    <scope>NUCLEOTIDE SEQUENCE [LARGE SCALE GENOMIC DNA]</scope>
    <source>
        <strain evidence="3 4">CIRM-BRFM 2984</strain>
    </source>
</reference>
<feature type="domain" description="DUF6535" evidence="2">
    <location>
        <begin position="22"/>
        <end position="177"/>
    </location>
</feature>
<sequence length="381" mass="43644">MFLIPRGLCPTLTTNPTTLKIWSVYIGEAEKYDKVLVDSWKNDMDSLLIFAGLFSAILTAFIIESYKTLSQDSGDDTVALLTQISVQLSGIANGSAVEIPLREPFIPPTSSLICNLLWFVSLGLSLSCALTATLVEQWARDFTYKTEMRSSPVVRARILAYLYHGLERVVTLSIILLGILVIVYATFTVHPLLSFDSPYRTPLSNALWDILQSVRFFSRLLWIVARRVVARRPWFLRLRQLKFKRFAMVNAMNRVATDKSSKRTKRDLRALRWTMRSLTDNDEFKLEAFFDGIFEVLWNSTRGRRRTTYNEHVHTLVHDDHLLGCVEDFLRACNSDLLPPDIQARRRTTALKVLWAIASMPRNCRGFLAKILLYTSPNDLK</sequence>
<name>A0AAV9Z1P9_9AGAR</name>
<protein>
    <recommendedName>
        <fullName evidence="2">DUF6535 domain-containing protein</fullName>
    </recommendedName>
</protein>
<keyword evidence="1" id="KW-0472">Membrane</keyword>
<evidence type="ECO:0000259" key="2">
    <source>
        <dbReference type="Pfam" id="PF20153"/>
    </source>
</evidence>
<keyword evidence="1" id="KW-1133">Transmembrane helix</keyword>
<comment type="caution">
    <text evidence="3">The sequence shown here is derived from an EMBL/GenBank/DDBJ whole genome shotgun (WGS) entry which is preliminary data.</text>
</comment>
<keyword evidence="4" id="KW-1185">Reference proteome</keyword>
<dbReference type="Proteomes" id="UP001362999">
    <property type="component" value="Unassembled WGS sequence"/>
</dbReference>
<accession>A0AAV9Z1P9</accession>
<feature type="transmembrane region" description="Helical" evidence="1">
    <location>
        <begin position="47"/>
        <end position="66"/>
    </location>
</feature>
<evidence type="ECO:0000313" key="3">
    <source>
        <dbReference type="EMBL" id="KAK6968909.1"/>
    </source>
</evidence>
<dbReference type="AlphaFoldDB" id="A0AAV9Z1P9"/>
<feature type="transmembrane region" description="Helical" evidence="1">
    <location>
        <begin position="169"/>
        <end position="190"/>
    </location>
</feature>
<evidence type="ECO:0000313" key="4">
    <source>
        <dbReference type="Proteomes" id="UP001362999"/>
    </source>
</evidence>